<evidence type="ECO:0000256" key="1">
    <source>
        <dbReference type="ARBA" id="ARBA00022723"/>
    </source>
</evidence>
<dbReference type="SMART" id="SM00301">
    <property type="entry name" value="DM"/>
    <property type="match status" value="1"/>
</dbReference>
<dbReference type="PROSITE" id="PS40000">
    <property type="entry name" value="DM_1"/>
    <property type="match status" value="1"/>
</dbReference>
<evidence type="ECO:0000256" key="5">
    <source>
        <dbReference type="PROSITE-ProRule" id="PRU00070"/>
    </source>
</evidence>
<dbReference type="GO" id="GO:0006355">
    <property type="term" value="P:regulation of DNA-templated transcription"/>
    <property type="evidence" value="ECO:0007669"/>
    <property type="project" value="InterPro"/>
</dbReference>
<keyword evidence="2 5" id="KW-0862">Zinc</keyword>
<sequence>WEHPSTIIPELHGESKNPTLDNKKIYFCQRCLNHGSRLPRKNHKCECPYAECKCEYCFLVEKRRQLNSQLHNLEGVDTESIMPIDNDDESPPPPSSEVDRMVRVKGG</sequence>
<proteinExistence type="predicted"/>
<evidence type="ECO:0000259" key="7">
    <source>
        <dbReference type="PROSITE" id="PS50809"/>
    </source>
</evidence>
<reference evidence="8" key="1">
    <citation type="submission" date="2012-09" db="EMBL/GenBank/DDBJ databases">
        <authorList>
            <person name="Martin A.A."/>
        </authorList>
    </citation>
    <scope>NUCLEOTIDE SEQUENCE</scope>
</reference>
<evidence type="ECO:0000313" key="8">
    <source>
        <dbReference type="Proteomes" id="UP000035642"/>
    </source>
</evidence>
<feature type="DNA-binding region" description="DM" evidence="5">
    <location>
        <begin position="28"/>
        <end position="79"/>
    </location>
</feature>
<dbReference type="GO" id="GO:0043565">
    <property type="term" value="F:sequence-specific DNA binding"/>
    <property type="evidence" value="ECO:0007669"/>
    <property type="project" value="InterPro"/>
</dbReference>
<evidence type="ECO:0000256" key="6">
    <source>
        <dbReference type="SAM" id="MobiDB-lite"/>
    </source>
</evidence>
<dbReference type="InterPro" id="IPR036407">
    <property type="entry name" value="DM_DNA-bd_sf"/>
</dbReference>
<keyword evidence="3 5" id="KW-0238">DNA-binding</keyword>
<dbReference type="PROSITE" id="PS50809">
    <property type="entry name" value="DM_2"/>
    <property type="match status" value="1"/>
</dbReference>
<accession>A0A0K0CUQ7</accession>
<protein>
    <submittedName>
        <fullName evidence="9">DM domain-containing protein</fullName>
    </submittedName>
</protein>
<dbReference type="SUPFAM" id="SSF82927">
    <property type="entry name" value="Cysteine-rich DNA binding domain, (DM domain)"/>
    <property type="match status" value="1"/>
</dbReference>
<name>A0A0K0CUQ7_ANGCA</name>
<evidence type="ECO:0000256" key="3">
    <source>
        <dbReference type="ARBA" id="ARBA00023125"/>
    </source>
</evidence>
<evidence type="ECO:0000313" key="9">
    <source>
        <dbReference type="WBParaSite" id="ACAC_0000097901-mRNA-1"/>
    </source>
</evidence>
<dbReference type="Gene3D" id="4.10.1040.10">
    <property type="entry name" value="DM DNA-binding domain"/>
    <property type="match status" value="1"/>
</dbReference>
<comment type="subcellular location">
    <subcellularLocation>
        <location evidence="5">Nucleus</location>
    </subcellularLocation>
</comment>
<feature type="domain" description="DM" evidence="7">
    <location>
        <begin position="28"/>
        <end position="79"/>
    </location>
</feature>
<reference evidence="9" key="2">
    <citation type="submission" date="2017-02" db="UniProtKB">
        <authorList>
            <consortium name="WormBaseParasite"/>
        </authorList>
    </citation>
    <scope>IDENTIFICATION</scope>
</reference>
<dbReference type="InterPro" id="IPR001275">
    <property type="entry name" value="DM_DNA-bd"/>
</dbReference>
<dbReference type="GO" id="GO:0005634">
    <property type="term" value="C:nucleus"/>
    <property type="evidence" value="ECO:0007669"/>
    <property type="project" value="UniProtKB-SubCell"/>
</dbReference>
<feature type="region of interest" description="Disordered" evidence="6">
    <location>
        <begin position="77"/>
        <end position="107"/>
    </location>
</feature>
<dbReference type="Proteomes" id="UP000035642">
    <property type="component" value="Unassembled WGS sequence"/>
</dbReference>
<dbReference type="WBParaSite" id="ACAC_0000097901-mRNA-1">
    <property type="protein sequence ID" value="ACAC_0000097901-mRNA-1"/>
    <property type="gene ID" value="ACAC_0000097901"/>
</dbReference>
<keyword evidence="4 5" id="KW-0539">Nucleus</keyword>
<evidence type="ECO:0000256" key="2">
    <source>
        <dbReference type="ARBA" id="ARBA00022833"/>
    </source>
</evidence>
<dbReference type="GO" id="GO:0046872">
    <property type="term" value="F:metal ion binding"/>
    <property type="evidence" value="ECO:0007669"/>
    <property type="project" value="UniProtKB-KW"/>
</dbReference>
<dbReference type="STRING" id="6313.A0A0K0CUQ7"/>
<keyword evidence="1 5" id="KW-0479">Metal-binding</keyword>
<feature type="compositionally biased region" description="Basic and acidic residues" evidence="6">
    <location>
        <begin position="97"/>
        <end position="107"/>
    </location>
</feature>
<evidence type="ECO:0000256" key="4">
    <source>
        <dbReference type="ARBA" id="ARBA00023242"/>
    </source>
</evidence>
<dbReference type="Pfam" id="PF00751">
    <property type="entry name" value="DM"/>
    <property type="match status" value="1"/>
</dbReference>
<keyword evidence="8" id="KW-1185">Reference proteome</keyword>
<organism evidence="8 9">
    <name type="scientific">Angiostrongylus cantonensis</name>
    <name type="common">Rat lungworm</name>
    <dbReference type="NCBI Taxonomy" id="6313"/>
    <lineage>
        <taxon>Eukaryota</taxon>
        <taxon>Metazoa</taxon>
        <taxon>Ecdysozoa</taxon>
        <taxon>Nematoda</taxon>
        <taxon>Chromadorea</taxon>
        <taxon>Rhabditida</taxon>
        <taxon>Rhabditina</taxon>
        <taxon>Rhabditomorpha</taxon>
        <taxon>Strongyloidea</taxon>
        <taxon>Metastrongylidae</taxon>
        <taxon>Angiostrongylus</taxon>
    </lineage>
</organism>
<dbReference type="AlphaFoldDB" id="A0A0K0CUQ7"/>